<reference evidence="1" key="1">
    <citation type="submission" date="2020-08" db="EMBL/GenBank/DDBJ databases">
        <title>Multicomponent nature underlies the extraordinary mechanical properties of spider dragline silk.</title>
        <authorList>
            <person name="Kono N."/>
            <person name="Nakamura H."/>
            <person name="Mori M."/>
            <person name="Yoshida Y."/>
            <person name="Ohtoshi R."/>
            <person name="Malay A.D."/>
            <person name="Moran D.A.P."/>
            <person name="Tomita M."/>
            <person name="Numata K."/>
            <person name="Arakawa K."/>
        </authorList>
    </citation>
    <scope>NUCLEOTIDE SEQUENCE</scope>
</reference>
<gene>
    <name evidence="1" type="ORF">TNCV_209651</name>
</gene>
<evidence type="ECO:0000313" key="2">
    <source>
        <dbReference type="Proteomes" id="UP000887159"/>
    </source>
</evidence>
<name>A0A8X6VRZ5_TRICX</name>
<dbReference type="AlphaFoldDB" id="A0A8X6VRZ5"/>
<proteinExistence type="predicted"/>
<keyword evidence="2" id="KW-1185">Reference proteome</keyword>
<organism evidence="1 2">
    <name type="scientific">Trichonephila clavipes</name>
    <name type="common">Golden silk orbweaver</name>
    <name type="synonym">Nephila clavipes</name>
    <dbReference type="NCBI Taxonomy" id="2585209"/>
    <lineage>
        <taxon>Eukaryota</taxon>
        <taxon>Metazoa</taxon>
        <taxon>Ecdysozoa</taxon>
        <taxon>Arthropoda</taxon>
        <taxon>Chelicerata</taxon>
        <taxon>Arachnida</taxon>
        <taxon>Araneae</taxon>
        <taxon>Araneomorphae</taxon>
        <taxon>Entelegynae</taxon>
        <taxon>Araneoidea</taxon>
        <taxon>Nephilidae</taxon>
        <taxon>Trichonephila</taxon>
    </lineage>
</organism>
<protein>
    <submittedName>
        <fullName evidence="1">Uncharacterized protein</fullName>
    </submittedName>
</protein>
<dbReference type="Proteomes" id="UP000887159">
    <property type="component" value="Unassembled WGS sequence"/>
</dbReference>
<dbReference type="EMBL" id="BMAU01021355">
    <property type="protein sequence ID" value="GFY20333.1"/>
    <property type="molecule type" value="Genomic_DNA"/>
</dbReference>
<evidence type="ECO:0000313" key="1">
    <source>
        <dbReference type="EMBL" id="GFY20333.1"/>
    </source>
</evidence>
<comment type="caution">
    <text evidence="1">The sequence shown here is derived from an EMBL/GenBank/DDBJ whole genome shotgun (WGS) entry which is preliminary data.</text>
</comment>
<accession>A0A8X6VRZ5</accession>
<sequence length="138" mass="16660">MKLLDIQEKSKSNRNAIIYPKYPVTRIPHHTNQFARRQQYGGWNWRNDQSQYPIAITSSRYHVYSPQFLSPYHHPSFSLQRPTVYPRSRRLQQLPIVFRPDAPTFYPRQRTEENYTLAQTHRTEELMIIQGRINFKQV</sequence>